<dbReference type="EMBL" id="LABX01000062">
    <property type="protein sequence ID" value="KMO36967.1"/>
    <property type="molecule type" value="Genomic_DNA"/>
</dbReference>
<accession>A0A0J6STT4</accession>
<proteinExistence type="predicted"/>
<reference evidence="2 3" key="1">
    <citation type="submission" date="2015-03" db="EMBL/GenBank/DDBJ databases">
        <title>Genome sequencing of Methylobacterium aquaticum DSM16371 type strain.</title>
        <authorList>
            <person name="Chaudhry V."/>
            <person name="Patil P.B."/>
        </authorList>
    </citation>
    <scope>NUCLEOTIDE SEQUENCE [LARGE SCALE GENOMIC DNA]</scope>
    <source>
        <strain evidence="2 3">DSM 16371</strain>
    </source>
</reference>
<evidence type="ECO:0000313" key="2">
    <source>
        <dbReference type="EMBL" id="KMO36967.1"/>
    </source>
</evidence>
<dbReference type="SUPFAM" id="SSF142921">
    <property type="entry name" value="WGR domain-like"/>
    <property type="match status" value="1"/>
</dbReference>
<dbReference type="Pfam" id="PF13569">
    <property type="entry name" value="DUF4132"/>
    <property type="match status" value="1"/>
</dbReference>
<dbReference type="InterPro" id="IPR049809">
    <property type="entry name" value="YehF/YfeS-like_WGR"/>
</dbReference>
<dbReference type="InterPro" id="IPR008893">
    <property type="entry name" value="WGR_domain"/>
</dbReference>
<protein>
    <submittedName>
        <fullName evidence="2">Molybdate metabolism regulator</fullName>
    </submittedName>
</protein>
<name>A0A0J6STT4_9HYPH</name>
<sequence length="1274" mass="134768">MQRYELTAGSSSKFWEAGTEGNVLTVRFGRLGTQGQSKARSFSDPAAARAELDRLVREKTGKGYTPAGAPNGAATPLSAAPDVARPDVAEAPPTVPIRKTPRVEEARAALFSTPPLPTRTRPGAPLDPAADWAAFTDLIRPLLGSAPEAARSQANALAARLDREPPSPDAGLARDWLETLQAACPAMDQRGWGERPGPQGPAARAAFAHFARWLVGRAGTKALVAVYDRLRPRPEGAYAIMPASVWDIPTTVGVRAALTAAPEADYQAALAAGLRLIAAEPDPHLGLWLAHVLADDRPEANHDLRPGVMLDRHGTPDRDYGHSHAAVPLILDLPPSQAASWRAKPCHRASLATCDVTTAEAAATAIAVARAAGEPATASLVWLLDGAVGADRTTVAKTLLETRADDALAALVPFTGAKLVRDALDAGDAAFPDWMLRAYLAALDGKGEPAYAPRIVVLAGRHGVETARAWAAGGAPKLAGRLDRLLADNDRPQAPREAWPPLLRDPPWRRKATARARIERTLAPIPTPFAHGFDAVTALDTERYSYRSGHVVAGMDDLAAAIRATEGAAYDDRLLPVPAEPVPDADTTPDMALAWLGRRLQAGLPAFSYFYFHYGPWIKAVCWQPEPLALLLWERTDLLRAANAYWFEAIPGMVARFGETALPGLAAAVAAQPAELLPLVTGVDAAGLAPVVARAFLRIKTARPVAVAWLRAHPATAAMRLLPDALGPAGPERDAADAALRFLAAEQAGRAALDAALAAYAGRDPRVKEAAASGVDGDPLDQVPGKPPKLPAWLVPAALPRPVLEVGGALPDEAVALLCEMLAFSDPLVPYAGIAPVRAACTPDSLDAFASALFEAWIAAGAPAAGEWAMRASALLGGDACARTLTRQIRAWGQAGLKPRAKAGIAVLAGIGTDVALMNLAAIAEKNPALQLREAAGAAIADAAEARGLDEADLADRLSPDLGLDARGGLDLDFGARRFRVGFDETLKPVLRDAEGRPLPALPRAARTDDPDAAKAAGKLWAALKKDAEAVARLQITRLETMLAHQRRIAPAVFRPFFAAHPLIRHLAGRLVWGLYPDGAPTSRPRLVFRLAEDLSATDAEDAGLDLDGAEGVVGLVHPLHLEPEALAAWSALFADYEIAQPFPQLARETYAFTEAEQARTETDRFDGARVAGRRLRGLRAQGWTTDASSEQVHDVRRRVALPGGAGLTAVLRFEDGFWHSPGRDGDGVQTLRSLSLTEDGWRASPRHRLGDLDPVTASEVLRAPSLLAASGAD</sequence>
<feature type="domain" description="WGR" evidence="1">
    <location>
        <begin position="1"/>
        <end position="79"/>
    </location>
</feature>
<dbReference type="CDD" id="cd07996">
    <property type="entry name" value="WGR_MMR_like"/>
    <property type="match status" value="1"/>
</dbReference>
<dbReference type="Proteomes" id="UP000035929">
    <property type="component" value="Unassembled WGS sequence"/>
</dbReference>
<dbReference type="InterPro" id="IPR025406">
    <property type="entry name" value="DUF4132"/>
</dbReference>
<dbReference type="Gene3D" id="2.20.140.10">
    <property type="entry name" value="WGR domain"/>
    <property type="match status" value="1"/>
</dbReference>
<dbReference type="PATRIC" id="fig|270351.6.peg.6516"/>
<evidence type="ECO:0000259" key="1">
    <source>
        <dbReference type="PROSITE" id="PS51977"/>
    </source>
</evidence>
<organism evidence="2 3">
    <name type="scientific">Methylobacterium aquaticum</name>
    <dbReference type="NCBI Taxonomy" id="270351"/>
    <lineage>
        <taxon>Bacteria</taxon>
        <taxon>Pseudomonadati</taxon>
        <taxon>Pseudomonadota</taxon>
        <taxon>Alphaproteobacteria</taxon>
        <taxon>Hyphomicrobiales</taxon>
        <taxon>Methylobacteriaceae</taxon>
        <taxon>Methylobacterium</taxon>
    </lineage>
</organism>
<dbReference type="SMART" id="SM00773">
    <property type="entry name" value="WGR"/>
    <property type="match status" value="1"/>
</dbReference>
<dbReference type="Pfam" id="PF05406">
    <property type="entry name" value="WGR"/>
    <property type="match status" value="1"/>
</dbReference>
<dbReference type="RefSeq" id="WP_048463400.1">
    <property type="nucleotide sequence ID" value="NZ_LABX01000062.1"/>
</dbReference>
<gene>
    <name evidence="2" type="ORF">VP06_08785</name>
</gene>
<dbReference type="OrthoDB" id="5801306at2"/>
<dbReference type="InterPro" id="IPR036930">
    <property type="entry name" value="WGR_dom_sf"/>
</dbReference>
<dbReference type="PROSITE" id="PS51977">
    <property type="entry name" value="WGR"/>
    <property type="match status" value="1"/>
</dbReference>
<comment type="caution">
    <text evidence="2">The sequence shown here is derived from an EMBL/GenBank/DDBJ whole genome shotgun (WGS) entry which is preliminary data.</text>
</comment>
<dbReference type="AlphaFoldDB" id="A0A0J6STT4"/>
<evidence type="ECO:0000313" key="3">
    <source>
        <dbReference type="Proteomes" id="UP000035929"/>
    </source>
</evidence>